<reference evidence="3 4" key="1">
    <citation type="submission" date="2024-03" db="EMBL/GenBank/DDBJ databases">
        <title>The genome assembly and annotation of the cricket Gryllus longicercus Weissman &amp; Gray.</title>
        <authorList>
            <person name="Szrajer S."/>
            <person name="Gray D."/>
            <person name="Ylla G."/>
        </authorList>
    </citation>
    <scope>NUCLEOTIDE SEQUENCE [LARGE SCALE GENOMIC DNA]</scope>
    <source>
        <strain evidence="3">DAG 2021-001</strain>
        <tissue evidence="3">Whole body minus gut</tissue>
    </source>
</reference>
<evidence type="ECO:0008006" key="5">
    <source>
        <dbReference type="Google" id="ProtNLM"/>
    </source>
</evidence>
<comment type="caution">
    <text evidence="3">The sequence shown here is derived from an EMBL/GenBank/DDBJ whole genome shotgun (WGS) entry which is preliminary data.</text>
</comment>
<dbReference type="Proteomes" id="UP001378592">
    <property type="component" value="Unassembled WGS sequence"/>
</dbReference>
<feature type="chain" id="PRO_5043034418" description="Accessory gland protein" evidence="2">
    <location>
        <begin position="21"/>
        <end position="163"/>
    </location>
</feature>
<gene>
    <name evidence="3" type="ORF">R5R35_013747</name>
</gene>
<protein>
    <recommendedName>
        <fullName evidence="5">Accessory gland protein</fullName>
    </recommendedName>
</protein>
<feature type="region of interest" description="Disordered" evidence="1">
    <location>
        <begin position="81"/>
        <end position="131"/>
    </location>
</feature>
<evidence type="ECO:0000313" key="3">
    <source>
        <dbReference type="EMBL" id="KAK7869979.1"/>
    </source>
</evidence>
<name>A0AAN9W725_9ORTH</name>
<proteinExistence type="predicted"/>
<keyword evidence="4" id="KW-1185">Reference proteome</keyword>
<evidence type="ECO:0000256" key="1">
    <source>
        <dbReference type="SAM" id="MobiDB-lite"/>
    </source>
</evidence>
<accession>A0AAN9W725</accession>
<dbReference type="EMBL" id="JAZDUA010000066">
    <property type="protein sequence ID" value="KAK7869979.1"/>
    <property type="molecule type" value="Genomic_DNA"/>
</dbReference>
<feature type="compositionally biased region" description="Low complexity" evidence="1">
    <location>
        <begin position="83"/>
        <end position="122"/>
    </location>
</feature>
<evidence type="ECO:0000313" key="4">
    <source>
        <dbReference type="Proteomes" id="UP001378592"/>
    </source>
</evidence>
<evidence type="ECO:0000256" key="2">
    <source>
        <dbReference type="SAM" id="SignalP"/>
    </source>
</evidence>
<keyword evidence="2" id="KW-0732">Signal</keyword>
<dbReference type="AlphaFoldDB" id="A0AAN9W725"/>
<feature type="signal peptide" evidence="2">
    <location>
        <begin position="1"/>
        <end position="20"/>
    </location>
</feature>
<sequence>MPLLLLVAAAWALAPPAAEGAPLTLYGVQLPDPLHVYALQEAKPENIRNDPFLVVFKTHIPSLRPYEIPYFPPKDYLSAEEVPAPTAAPDEQPTPAADAAPDGPDGAPDADAPASDAAAGARPDVDLERLPELVELKPEALLEALDASKQDLEEKQTTPETAL</sequence>
<organism evidence="3 4">
    <name type="scientific">Gryllus longicercus</name>
    <dbReference type="NCBI Taxonomy" id="2509291"/>
    <lineage>
        <taxon>Eukaryota</taxon>
        <taxon>Metazoa</taxon>
        <taxon>Ecdysozoa</taxon>
        <taxon>Arthropoda</taxon>
        <taxon>Hexapoda</taxon>
        <taxon>Insecta</taxon>
        <taxon>Pterygota</taxon>
        <taxon>Neoptera</taxon>
        <taxon>Polyneoptera</taxon>
        <taxon>Orthoptera</taxon>
        <taxon>Ensifera</taxon>
        <taxon>Gryllidea</taxon>
        <taxon>Grylloidea</taxon>
        <taxon>Gryllidae</taxon>
        <taxon>Gryllinae</taxon>
        <taxon>Gryllus</taxon>
    </lineage>
</organism>